<feature type="transmembrane region" description="Helical" evidence="9">
    <location>
        <begin position="287"/>
        <end position="308"/>
    </location>
</feature>
<evidence type="ECO:0000256" key="7">
    <source>
        <dbReference type="ARBA" id="ARBA00023065"/>
    </source>
</evidence>
<feature type="transmembrane region" description="Helical" evidence="9">
    <location>
        <begin position="424"/>
        <end position="443"/>
    </location>
</feature>
<feature type="transmembrane region" description="Helical" evidence="9">
    <location>
        <begin position="132"/>
        <end position="158"/>
    </location>
</feature>
<evidence type="ECO:0000256" key="4">
    <source>
        <dbReference type="ARBA" id="ARBA00022692"/>
    </source>
</evidence>
<dbReference type="Pfam" id="PF03814">
    <property type="entry name" value="KdpA"/>
    <property type="match status" value="1"/>
</dbReference>
<evidence type="ECO:0000313" key="11">
    <source>
        <dbReference type="Proteomes" id="UP000017396"/>
    </source>
</evidence>
<dbReference type="InterPro" id="IPR004623">
    <property type="entry name" value="KdpA"/>
</dbReference>
<gene>
    <name evidence="9 10" type="primary">kdpA</name>
    <name evidence="10" type="ORF">GKIL_2712</name>
</gene>
<dbReference type="EMBL" id="CP003587">
    <property type="protein sequence ID" value="AGY58958.1"/>
    <property type="molecule type" value="Genomic_DNA"/>
</dbReference>
<keyword evidence="4 9" id="KW-0812">Transmembrane</keyword>
<sequence length="568" mass="60058">MSGANLLQYGIFLLVVALLVQPVGTYLALVFEGEKTLLDPLLRPVERWLLRLFGVDISEQMDWKRYALCFVLFGLGGSLVLYGLLRLQSVLPGGPASYLTTPLTPDLASNTAISFATTTTWQAYGGETTMSYISQIVGLSAQNFLAGAAGLAVGIAFIRGLARQQSTELGNFWVDIVRASLWVLLPLSLAGGLVLVWQGVPLNFDPYTAVTTLEGRQQVIAQGPVAALEFIKNLGTNGGGFFNVNAAHPYENPTSLSNFLEMLAIVVLPAALTCTFGRLIGRPREGWMLFGVMTVLFLLGLLACGWIEQANNPQIAALANILPDGNLEGKEVRFGIGGSVLGAITTSNGATGSYNSMHDSYLPLGGAVPLVNMLLGEIIYGGLGTGLYSLIVVQVVALFVASLMVGIVPEYLGKRIGIVEIKLVALYIVLGPLAVLSLTALAVSTAEGRAGLVTNSGFHGFSEILYAYSSSFANNGQNFAGLNANSPFYNLTTAIAMMLGRFGQGVIALALAGQFAKQVRRPATSGSLPSATPQFAGFLIAVILITGGLSYFPVLALGPIAEHVRLNW</sequence>
<evidence type="ECO:0000256" key="1">
    <source>
        <dbReference type="ARBA" id="ARBA00022448"/>
    </source>
</evidence>
<evidence type="ECO:0000256" key="9">
    <source>
        <dbReference type="HAMAP-Rule" id="MF_00275"/>
    </source>
</evidence>
<dbReference type="eggNOG" id="COG2060">
    <property type="taxonomic scope" value="Bacteria"/>
</dbReference>
<evidence type="ECO:0000256" key="8">
    <source>
        <dbReference type="ARBA" id="ARBA00023136"/>
    </source>
</evidence>
<dbReference type="RefSeq" id="WP_023174166.1">
    <property type="nucleotide sequence ID" value="NC_022600.1"/>
</dbReference>
<evidence type="ECO:0000256" key="5">
    <source>
        <dbReference type="ARBA" id="ARBA00022958"/>
    </source>
</evidence>
<comment type="subcellular location">
    <subcellularLocation>
        <location evidence="9">Cell inner membrane</location>
        <topology evidence="9">Multi-pass membrane protein</topology>
    </subcellularLocation>
</comment>
<dbReference type="STRING" id="1183438.GKIL_2712"/>
<feature type="transmembrane region" description="Helical" evidence="9">
    <location>
        <begin position="361"/>
        <end position="380"/>
    </location>
</feature>
<accession>U5QJB7</accession>
<dbReference type="GO" id="GO:0008556">
    <property type="term" value="F:P-type potassium transmembrane transporter activity"/>
    <property type="evidence" value="ECO:0007669"/>
    <property type="project" value="InterPro"/>
</dbReference>
<dbReference type="NCBIfam" id="TIGR00680">
    <property type="entry name" value="kdpA"/>
    <property type="match status" value="1"/>
</dbReference>
<protein>
    <recommendedName>
        <fullName evidence="9">Potassium-transporting ATPase potassium-binding subunit</fullName>
    </recommendedName>
    <alternativeName>
        <fullName evidence="9">ATP phosphohydrolase [potassium-transporting] A chain</fullName>
    </alternativeName>
    <alternativeName>
        <fullName evidence="9">Potassium-binding and translocating subunit A</fullName>
    </alternativeName>
    <alternativeName>
        <fullName evidence="9">Potassium-translocating ATPase A chain</fullName>
    </alternativeName>
</protein>
<feature type="transmembrane region" description="Helical" evidence="9">
    <location>
        <begin position="535"/>
        <end position="561"/>
    </location>
</feature>
<keyword evidence="3 9" id="KW-0633">Potassium transport</keyword>
<keyword evidence="11" id="KW-1185">Reference proteome</keyword>
<dbReference type="Proteomes" id="UP000017396">
    <property type="component" value="Chromosome"/>
</dbReference>
<feature type="transmembrane region" description="Helical" evidence="9">
    <location>
        <begin position="387"/>
        <end position="412"/>
    </location>
</feature>
<dbReference type="HOGENOM" id="CLU_018614_3_0_3"/>
<keyword evidence="1 9" id="KW-0813">Transport</keyword>
<comment type="function">
    <text evidence="9">Part of the high-affinity ATP-driven potassium transport (or Kdp) system, which catalyzes the hydrolysis of ATP coupled with the electrogenic transport of potassium into the cytoplasm. This subunit binds the periplasmic potassium ions and delivers the ions to the membrane domain of KdpB through an intramembrane tunnel.</text>
</comment>
<keyword evidence="8 9" id="KW-0472">Membrane</keyword>
<dbReference type="OrthoDB" id="9763796at2"/>
<comment type="subunit">
    <text evidence="9">The system is composed of three essential subunits: KdpA, KdpB and KdpC.</text>
</comment>
<organism evidence="10 11">
    <name type="scientific">Gloeobacter kilaueensis (strain ATCC BAA-2537 / CCAP 1431/1 / ULC 316 / JS1)</name>
    <dbReference type="NCBI Taxonomy" id="1183438"/>
    <lineage>
        <taxon>Bacteria</taxon>
        <taxon>Bacillati</taxon>
        <taxon>Cyanobacteriota</taxon>
        <taxon>Cyanophyceae</taxon>
        <taxon>Gloeobacterales</taxon>
        <taxon>Gloeobacteraceae</taxon>
        <taxon>Gloeobacter</taxon>
    </lineage>
</organism>
<comment type="similarity">
    <text evidence="9">Belongs to the KdpA family.</text>
</comment>
<dbReference type="PIRSF" id="PIRSF001294">
    <property type="entry name" value="K_ATPaseA"/>
    <property type="match status" value="1"/>
</dbReference>
<evidence type="ECO:0000256" key="2">
    <source>
        <dbReference type="ARBA" id="ARBA00022475"/>
    </source>
</evidence>
<name>U5QJB7_GLOK1</name>
<keyword evidence="6 9" id="KW-1133">Transmembrane helix</keyword>
<keyword evidence="10" id="KW-0378">Hydrolase</keyword>
<evidence type="ECO:0000313" key="10">
    <source>
        <dbReference type="EMBL" id="AGY58958.1"/>
    </source>
</evidence>
<keyword evidence="2 9" id="KW-1003">Cell membrane</keyword>
<proteinExistence type="inferred from homology"/>
<dbReference type="GO" id="GO:0016787">
    <property type="term" value="F:hydrolase activity"/>
    <property type="evidence" value="ECO:0007669"/>
    <property type="project" value="UniProtKB-KW"/>
</dbReference>
<reference evidence="10 11" key="1">
    <citation type="journal article" date="2013" name="PLoS ONE">
        <title>Cultivation and Complete Genome Sequencing of Gloeobacter kilaueensis sp. nov., from a Lava Cave in Kilauea Caldera, Hawai'i.</title>
        <authorList>
            <person name="Saw J.H."/>
            <person name="Schatz M."/>
            <person name="Brown M.V."/>
            <person name="Kunkel D.D."/>
            <person name="Foster J.S."/>
            <person name="Shick H."/>
            <person name="Christensen S."/>
            <person name="Hou S."/>
            <person name="Wan X."/>
            <person name="Donachie S.P."/>
        </authorList>
    </citation>
    <scope>NUCLEOTIDE SEQUENCE [LARGE SCALE GENOMIC DNA]</scope>
    <source>
        <strain evidence="11">JS</strain>
    </source>
</reference>
<dbReference type="HAMAP" id="MF_00275">
    <property type="entry name" value="KdpA"/>
    <property type="match status" value="1"/>
</dbReference>
<feature type="transmembrane region" description="Helical" evidence="9">
    <location>
        <begin position="488"/>
        <end position="515"/>
    </location>
</feature>
<evidence type="ECO:0000256" key="6">
    <source>
        <dbReference type="ARBA" id="ARBA00022989"/>
    </source>
</evidence>
<evidence type="ECO:0000256" key="3">
    <source>
        <dbReference type="ARBA" id="ARBA00022538"/>
    </source>
</evidence>
<feature type="transmembrane region" description="Helical" evidence="9">
    <location>
        <begin position="6"/>
        <end position="31"/>
    </location>
</feature>
<feature type="transmembrane region" description="Helical" evidence="9">
    <location>
        <begin position="66"/>
        <end position="85"/>
    </location>
</feature>
<dbReference type="PATRIC" id="fig|1183438.3.peg.2672"/>
<feature type="transmembrane region" description="Helical" evidence="9">
    <location>
        <begin position="179"/>
        <end position="200"/>
    </location>
</feature>
<keyword evidence="5 9" id="KW-0630">Potassium</keyword>
<keyword evidence="7 9" id="KW-0406">Ion transport</keyword>
<dbReference type="PANTHER" id="PTHR30607:SF2">
    <property type="entry name" value="POTASSIUM-TRANSPORTING ATPASE POTASSIUM-BINDING SUBUNIT"/>
    <property type="match status" value="1"/>
</dbReference>
<dbReference type="AlphaFoldDB" id="U5QJB7"/>
<feature type="transmembrane region" description="Helical" evidence="9">
    <location>
        <begin position="259"/>
        <end position="280"/>
    </location>
</feature>
<dbReference type="KEGG" id="glj:GKIL_2712"/>
<dbReference type="GO" id="GO:0005886">
    <property type="term" value="C:plasma membrane"/>
    <property type="evidence" value="ECO:0007669"/>
    <property type="project" value="UniProtKB-SubCell"/>
</dbReference>
<dbReference type="GO" id="GO:0030955">
    <property type="term" value="F:potassium ion binding"/>
    <property type="evidence" value="ECO:0007669"/>
    <property type="project" value="UniProtKB-UniRule"/>
</dbReference>
<keyword evidence="9" id="KW-0997">Cell inner membrane</keyword>
<dbReference type="PANTHER" id="PTHR30607">
    <property type="entry name" value="POTASSIUM-TRANSPORTING ATPASE A CHAIN"/>
    <property type="match status" value="1"/>
</dbReference>